<protein>
    <submittedName>
        <fullName evidence="2">TerB family tellurite resistance protein</fullName>
    </submittedName>
</protein>
<name>A0A520RY82_9GAMM</name>
<organism evidence="2 3">
    <name type="scientific">OM182 bacterium</name>
    <dbReference type="NCBI Taxonomy" id="2510334"/>
    <lineage>
        <taxon>Bacteria</taxon>
        <taxon>Pseudomonadati</taxon>
        <taxon>Pseudomonadota</taxon>
        <taxon>Gammaproteobacteria</taxon>
        <taxon>OMG group</taxon>
        <taxon>OM182 clade</taxon>
    </lineage>
</organism>
<dbReference type="InterPro" id="IPR029024">
    <property type="entry name" value="TerB-like"/>
</dbReference>
<sequence>MFNSIKAFFEEKLANDSQPENQLVSKTELACAALLIEVINSDHELDERETEEFLALLQSSLRIPEEDLNDMMRLAEKEAHQATSLYEFTRLINDEYDYTQKMKLVENMWRVAFSDQKLDKYEEALIRKVADLIYVSHQDFIKTKLAARDS</sequence>
<dbReference type="AlphaFoldDB" id="A0A520RY82"/>
<dbReference type="Pfam" id="PF05099">
    <property type="entry name" value="TerB"/>
    <property type="match status" value="1"/>
</dbReference>
<evidence type="ECO:0000259" key="1">
    <source>
        <dbReference type="Pfam" id="PF05099"/>
    </source>
</evidence>
<dbReference type="CDD" id="cd07313">
    <property type="entry name" value="terB_like_2"/>
    <property type="match status" value="1"/>
</dbReference>
<dbReference type="Proteomes" id="UP000320404">
    <property type="component" value="Unassembled WGS sequence"/>
</dbReference>
<reference evidence="2 3" key="1">
    <citation type="submission" date="2019-02" db="EMBL/GenBank/DDBJ databases">
        <title>Prokaryotic population dynamics and viral predation in marine succession experiment using metagenomics: the confinement effect.</title>
        <authorList>
            <person name="Haro-Moreno J.M."/>
            <person name="Rodriguez-Valera F."/>
            <person name="Lopez-Perez M."/>
        </authorList>
    </citation>
    <scope>NUCLEOTIDE SEQUENCE [LARGE SCALE GENOMIC DNA]</scope>
    <source>
        <strain evidence="2">MED-G158</strain>
    </source>
</reference>
<comment type="caution">
    <text evidence="2">The sequence shown here is derived from an EMBL/GenBank/DDBJ whole genome shotgun (WGS) entry which is preliminary data.</text>
</comment>
<accession>A0A520RY82</accession>
<dbReference type="EMBL" id="SHAH01000065">
    <property type="protein sequence ID" value="RZO75206.1"/>
    <property type="molecule type" value="Genomic_DNA"/>
</dbReference>
<evidence type="ECO:0000313" key="3">
    <source>
        <dbReference type="Proteomes" id="UP000320404"/>
    </source>
</evidence>
<feature type="domain" description="Co-chaperone DjlA N-terminal" evidence="1">
    <location>
        <begin position="28"/>
        <end position="144"/>
    </location>
</feature>
<proteinExistence type="predicted"/>
<gene>
    <name evidence="2" type="ORF">EVA69_04610</name>
</gene>
<dbReference type="Gene3D" id="1.10.3680.10">
    <property type="entry name" value="TerB-like"/>
    <property type="match status" value="1"/>
</dbReference>
<dbReference type="InterPro" id="IPR007791">
    <property type="entry name" value="DjlA_N"/>
</dbReference>
<evidence type="ECO:0000313" key="2">
    <source>
        <dbReference type="EMBL" id="RZO75206.1"/>
    </source>
</evidence>
<dbReference type="SUPFAM" id="SSF158682">
    <property type="entry name" value="TerB-like"/>
    <property type="match status" value="1"/>
</dbReference>